<feature type="transmembrane region" description="Helical" evidence="1">
    <location>
        <begin position="38"/>
        <end position="55"/>
    </location>
</feature>
<gene>
    <name evidence="2" type="ORF">ACFQ3L_00935</name>
</gene>
<proteinExistence type="predicted"/>
<dbReference type="RefSeq" id="WP_125585754.1">
    <property type="nucleotide sequence ID" value="NZ_JBHTMO010000002.1"/>
</dbReference>
<sequence>MSLFSYLYLAVFAVALAILITVRVRLVFTARPHRFWQWFYWAAAAMIGVFTVITSRSLDDAVSGFFITGMLGLFGFWRNGLTRQQLIARIGAPRGLNTLTALHLTTLPDGLTELAAMVGSVTVARLRFKAAPATLKAFLVKQTAPARVIIDR</sequence>
<evidence type="ECO:0000256" key="1">
    <source>
        <dbReference type="SAM" id="Phobius"/>
    </source>
</evidence>
<dbReference type="Proteomes" id="UP001597249">
    <property type="component" value="Unassembled WGS sequence"/>
</dbReference>
<protein>
    <submittedName>
        <fullName evidence="2">Uncharacterized protein</fullName>
    </submittedName>
</protein>
<keyword evidence="1" id="KW-0472">Membrane</keyword>
<keyword evidence="1" id="KW-1133">Transmembrane helix</keyword>
<organism evidence="2 3">
    <name type="scientific">Lacticaseibacillus jixianensis</name>
    <dbReference type="NCBI Taxonomy" id="2486012"/>
    <lineage>
        <taxon>Bacteria</taxon>
        <taxon>Bacillati</taxon>
        <taxon>Bacillota</taxon>
        <taxon>Bacilli</taxon>
        <taxon>Lactobacillales</taxon>
        <taxon>Lactobacillaceae</taxon>
        <taxon>Lacticaseibacillus</taxon>
    </lineage>
</organism>
<feature type="transmembrane region" description="Helical" evidence="1">
    <location>
        <begin position="6"/>
        <end position="26"/>
    </location>
</feature>
<feature type="transmembrane region" description="Helical" evidence="1">
    <location>
        <begin position="61"/>
        <end position="77"/>
    </location>
</feature>
<reference evidence="3" key="1">
    <citation type="journal article" date="2019" name="Int. J. Syst. Evol. Microbiol.">
        <title>The Global Catalogue of Microorganisms (GCM) 10K type strain sequencing project: providing services to taxonomists for standard genome sequencing and annotation.</title>
        <authorList>
            <consortium name="The Broad Institute Genomics Platform"/>
            <consortium name="The Broad Institute Genome Sequencing Center for Infectious Disease"/>
            <person name="Wu L."/>
            <person name="Ma J."/>
        </authorList>
    </citation>
    <scope>NUCLEOTIDE SEQUENCE [LARGE SCALE GENOMIC DNA]</scope>
    <source>
        <strain evidence="3">CCM 8911</strain>
    </source>
</reference>
<evidence type="ECO:0000313" key="3">
    <source>
        <dbReference type="Proteomes" id="UP001597249"/>
    </source>
</evidence>
<accession>A0ABW4B758</accession>
<comment type="caution">
    <text evidence="2">The sequence shown here is derived from an EMBL/GenBank/DDBJ whole genome shotgun (WGS) entry which is preliminary data.</text>
</comment>
<name>A0ABW4B758_9LACO</name>
<dbReference type="EMBL" id="JBHTMO010000002">
    <property type="protein sequence ID" value="MFD1392155.1"/>
    <property type="molecule type" value="Genomic_DNA"/>
</dbReference>
<keyword evidence="1" id="KW-0812">Transmembrane</keyword>
<keyword evidence="3" id="KW-1185">Reference proteome</keyword>
<evidence type="ECO:0000313" key="2">
    <source>
        <dbReference type="EMBL" id="MFD1392155.1"/>
    </source>
</evidence>